<evidence type="ECO:0000313" key="1">
    <source>
        <dbReference type="EMBL" id="SBQ98327.1"/>
    </source>
</evidence>
<accession>A0A1A8IP46</accession>
<dbReference type="AlphaFoldDB" id="A0A1A8IP46"/>
<gene>
    <name evidence="1" type="primary">SAMD12</name>
</gene>
<dbReference type="EMBL" id="HAED01011933">
    <property type="protein sequence ID" value="SBQ98327.1"/>
    <property type="molecule type" value="Transcribed_RNA"/>
</dbReference>
<organism evidence="1">
    <name type="scientific">Nothobranchius kuhntae</name>
    <name type="common">Beira killifish</name>
    <dbReference type="NCBI Taxonomy" id="321403"/>
    <lineage>
        <taxon>Eukaryota</taxon>
        <taxon>Metazoa</taxon>
        <taxon>Chordata</taxon>
        <taxon>Craniata</taxon>
        <taxon>Vertebrata</taxon>
        <taxon>Euteleostomi</taxon>
        <taxon>Actinopterygii</taxon>
        <taxon>Neopterygii</taxon>
        <taxon>Teleostei</taxon>
        <taxon>Neoteleostei</taxon>
        <taxon>Acanthomorphata</taxon>
        <taxon>Ovalentaria</taxon>
        <taxon>Atherinomorphae</taxon>
        <taxon>Cyprinodontiformes</taxon>
        <taxon>Nothobranchiidae</taxon>
        <taxon>Nothobranchius</taxon>
    </lineage>
</organism>
<sequence length="50" mass="5735">CGIFFFSKFRRKSVNLVTSALTVSLHNGPQNTEKKESSFFFYFLSIHSSV</sequence>
<reference evidence="1" key="2">
    <citation type="submission" date="2016-06" db="EMBL/GenBank/DDBJ databases">
        <title>The genome of a short-lived fish provides insights into sex chromosome evolution and the genetic control of aging.</title>
        <authorList>
            <person name="Reichwald K."/>
            <person name="Felder M."/>
            <person name="Petzold A."/>
            <person name="Koch P."/>
            <person name="Groth M."/>
            <person name="Platzer M."/>
        </authorList>
    </citation>
    <scope>NUCLEOTIDE SEQUENCE</scope>
    <source>
        <tissue evidence="1">Brain</tissue>
    </source>
</reference>
<feature type="non-terminal residue" evidence="1">
    <location>
        <position position="1"/>
    </location>
</feature>
<name>A0A1A8IP46_NOTKU</name>
<reference evidence="1" key="1">
    <citation type="submission" date="2016-05" db="EMBL/GenBank/DDBJ databases">
        <authorList>
            <person name="Lavstsen T."/>
            <person name="Jespersen J.S."/>
        </authorList>
    </citation>
    <scope>NUCLEOTIDE SEQUENCE</scope>
    <source>
        <tissue evidence="1">Brain</tissue>
    </source>
</reference>
<protein>
    <submittedName>
        <fullName evidence="1">Sterile alpha motif domain containing 12</fullName>
    </submittedName>
</protein>
<proteinExistence type="predicted"/>